<dbReference type="Proteomes" id="UP000555828">
    <property type="component" value="Unassembled WGS sequence"/>
</dbReference>
<gene>
    <name evidence="1" type="ORF">HNP65_000326</name>
</gene>
<organism evidence="1 2">
    <name type="scientific">Thermosipho japonicus</name>
    <dbReference type="NCBI Taxonomy" id="90323"/>
    <lineage>
        <taxon>Bacteria</taxon>
        <taxon>Thermotogati</taxon>
        <taxon>Thermotogota</taxon>
        <taxon>Thermotogae</taxon>
        <taxon>Thermotogales</taxon>
        <taxon>Fervidobacteriaceae</taxon>
        <taxon>Thermosipho</taxon>
    </lineage>
</organism>
<sequence length="52" mass="5634">MNLVMELGKIANALAKLLKAKKGFDKVTKVKLEIAQQIINGVLAEKIKKGGK</sequence>
<proteinExistence type="predicted"/>
<dbReference type="EMBL" id="JACHEX010000001">
    <property type="protein sequence ID" value="MBB6061904.1"/>
    <property type="molecule type" value="Genomic_DNA"/>
</dbReference>
<protein>
    <submittedName>
        <fullName evidence="1">Uncharacterized protein</fullName>
    </submittedName>
</protein>
<dbReference type="AlphaFoldDB" id="A0A841GL92"/>
<evidence type="ECO:0000313" key="2">
    <source>
        <dbReference type="Proteomes" id="UP000555828"/>
    </source>
</evidence>
<evidence type="ECO:0000313" key="1">
    <source>
        <dbReference type="EMBL" id="MBB6061904.1"/>
    </source>
</evidence>
<name>A0A841GL92_9BACT</name>
<dbReference type="RefSeq" id="WP_184618652.1">
    <property type="nucleotide sequence ID" value="NZ_JACHEX010000001.1"/>
</dbReference>
<comment type="caution">
    <text evidence="1">The sequence shown here is derived from an EMBL/GenBank/DDBJ whole genome shotgun (WGS) entry which is preliminary data.</text>
</comment>
<accession>A0A841GL92</accession>
<reference evidence="1 2" key="1">
    <citation type="submission" date="2020-08" db="EMBL/GenBank/DDBJ databases">
        <title>Genomic Encyclopedia of Type Strains, Phase IV (KMG-IV): sequencing the most valuable type-strain genomes for metagenomic binning, comparative biology and taxonomic classification.</title>
        <authorList>
            <person name="Goeker M."/>
        </authorList>
    </citation>
    <scope>NUCLEOTIDE SEQUENCE [LARGE SCALE GENOMIC DNA]</scope>
    <source>
        <strain evidence="1 2">DSM 13481</strain>
    </source>
</reference>
<keyword evidence="2" id="KW-1185">Reference proteome</keyword>